<proteinExistence type="predicted"/>
<dbReference type="InterPro" id="IPR027417">
    <property type="entry name" value="P-loop_NTPase"/>
</dbReference>
<dbReference type="SUPFAM" id="SSF52540">
    <property type="entry name" value="P-loop containing nucleoside triphosphate hydrolases"/>
    <property type="match status" value="1"/>
</dbReference>
<dbReference type="OrthoDB" id="9777890at2"/>
<dbReference type="PANTHER" id="PTHR12788">
    <property type="entry name" value="PROTEIN-TYROSINE SULFOTRANSFERASE 2"/>
    <property type="match status" value="1"/>
</dbReference>
<name>A0A5J6MF32_9PROT</name>
<keyword evidence="3" id="KW-1185">Reference proteome</keyword>
<protein>
    <recommendedName>
        <fullName evidence="4">Sulfotransferase</fullName>
    </recommendedName>
</protein>
<dbReference type="EMBL" id="CP042906">
    <property type="protein sequence ID" value="QEX15691.1"/>
    <property type="molecule type" value="Genomic_DNA"/>
</dbReference>
<gene>
    <name evidence="2" type="ORF">FRZ44_09780</name>
</gene>
<sequence>MSDRPAAGDRLASFKVAGWMDALGTVLCQRSAVMRAAAGWESRLLRDRLDRQPITAPVWITGLARSGSTMLLELLASHPQLASHRYRDFPPVLTPYLWNRLLGFMPLKAETPAERAHHDGIMVTSDSPEAFEEPAWMAFFPDLHDAARSALLDARVDEPAFENFLRDHLRKLMLVRDRPRYLAKANYDSTRHGYLLKLFPDARFVVPIREPLWHVASLMKQHRLFCDAQTRYPAARRHLARAGHFEFGLDRRPIHCGNADATAEIRALWQAGCEAEGWALQWAELYGLMAKEIETDDALASAILIVRYEDLVAAPRETVGGILTHADLEPDDALLRQAEERLRKPDYYRLKFSPAEVGTVRERTATVASVFGYA</sequence>
<dbReference type="KEGG" id="htq:FRZ44_09780"/>
<dbReference type="Proteomes" id="UP000326202">
    <property type="component" value="Chromosome"/>
</dbReference>
<dbReference type="InterPro" id="IPR026634">
    <property type="entry name" value="TPST-like"/>
</dbReference>
<evidence type="ECO:0008006" key="4">
    <source>
        <dbReference type="Google" id="ProtNLM"/>
    </source>
</evidence>
<organism evidence="2 3">
    <name type="scientific">Hypericibacter terrae</name>
    <dbReference type="NCBI Taxonomy" id="2602015"/>
    <lineage>
        <taxon>Bacteria</taxon>
        <taxon>Pseudomonadati</taxon>
        <taxon>Pseudomonadota</taxon>
        <taxon>Alphaproteobacteria</taxon>
        <taxon>Rhodospirillales</taxon>
        <taxon>Dongiaceae</taxon>
        <taxon>Hypericibacter</taxon>
    </lineage>
</organism>
<accession>A0A5J6MF32</accession>
<dbReference type="AlphaFoldDB" id="A0A5J6MF32"/>
<evidence type="ECO:0000313" key="2">
    <source>
        <dbReference type="EMBL" id="QEX15691.1"/>
    </source>
</evidence>
<dbReference type="PANTHER" id="PTHR12788:SF10">
    <property type="entry name" value="PROTEIN-TYROSINE SULFOTRANSFERASE"/>
    <property type="match status" value="1"/>
</dbReference>
<dbReference type="GO" id="GO:0008476">
    <property type="term" value="F:protein-tyrosine sulfotransferase activity"/>
    <property type="evidence" value="ECO:0007669"/>
    <property type="project" value="InterPro"/>
</dbReference>
<keyword evidence="1" id="KW-0808">Transferase</keyword>
<dbReference type="RefSeq" id="WP_151176121.1">
    <property type="nucleotide sequence ID" value="NZ_CP042906.1"/>
</dbReference>
<dbReference type="Pfam" id="PF13469">
    <property type="entry name" value="Sulfotransfer_3"/>
    <property type="match status" value="1"/>
</dbReference>
<dbReference type="Gene3D" id="3.40.50.300">
    <property type="entry name" value="P-loop containing nucleotide triphosphate hydrolases"/>
    <property type="match status" value="1"/>
</dbReference>
<evidence type="ECO:0000313" key="3">
    <source>
        <dbReference type="Proteomes" id="UP000326202"/>
    </source>
</evidence>
<reference evidence="2 3" key="1">
    <citation type="submission" date="2019-08" db="EMBL/GenBank/DDBJ databases">
        <title>Hyperibacter terrae gen. nov., sp. nov. and Hyperibacter viscosus sp. nov., two new members in the family Rhodospirillaceae isolated from the rhizosphere of Hypericum perforatum.</title>
        <authorList>
            <person name="Noviana Z."/>
        </authorList>
    </citation>
    <scope>NUCLEOTIDE SEQUENCE [LARGE SCALE GENOMIC DNA]</scope>
    <source>
        <strain evidence="2 3">R5913</strain>
    </source>
</reference>
<evidence type="ECO:0000256" key="1">
    <source>
        <dbReference type="ARBA" id="ARBA00022679"/>
    </source>
</evidence>